<evidence type="ECO:0000313" key="4">
    <source>
        <dbReference type="Proteomes" id="UP001596337"/>
    </source>
</evidence>
<feature type="domain" description="DUF7662" evidence="2">
    <location>
        <begin position="6"/>
        <end position="80"/>
    </location>
</feature>
<feature type="compositionally biased region" description="Polar residues" evidence="1">
    <location>
        <begin position="107"/>
        <end position="117"/>
    </location>
</feature>
<dbReference type="InterPro" id="IPR056079">
    <property type="entry name" value="DUF7662"/>
</dbReference>
<keyword evidence="4" id="KW-1185">Reference proteome</keyword>
<evidence type="ECO:0000313" key="3">
    <source>
        <dbReference type="EMBL" id="MFC6870971.1"/>
    </source>
</evidence>
<sequence>MAGKYQPLTEHLASLASNGRQRVVMEFAEVSALVGGLPPSAYHARQWWANSSLTQAVAWREADWHVDQVDFARERVRYARGKVGGSRTSRTREHVSSSPPNDREHVSSSPPNESTAEPNDPDVDVRVRLTWHRAGPVTNDQGKLVFPPLTRSPGIYRLTFSRLTGQPRVYIGESDDLRRRTGNYRNPGPTQQTSQRIHQELISHLAAGGTVTMSVATSAVIEAGGETTQLPLTRKTARVLAEHAALGLAYLGSEAAIVNRDRGAE</sequence>
<accession>A0ABW2C6L3</accession>
<dbReference type="RefSeq" id="WP_345399750.1">
    <property type="nucleotide sequence ID" value="NZ_BAABLA010000093.1"/>
</dbReference>
<dbReference type="EMBL" id="JBHSXX010000001">
    <property type="protein sequence ID" value="MFC6870971.1"/>
    <property type="molecule type" value="Genomic_DNA"/>
</dbReference>
<feature type="region of interest" description="Disordered" evidence="1">
    <location>
        <begin position="81"/>
        <end position="122"/>
    </location>
</feature>
<protein>
    <recommendedName>
        <fullName evidence="2">DUF7662 domain-containing protein</fullName>
    </recommendedName>
</protein>
<feature type="compositionally biased region" description="Basic and acidic residues" evidence="1">
    <location>
        <begin position="90"/>
        <end position="106"/>
    </location>
</feature>
<organism evidence="3 4">
    <name type="scientific">Haloechinothrix salitolerans</name>
    <dbReference type="NCBI Taxonomy" id="926830"/>
    <lineage>
        <taxon>Bacteria</taxon>
        <taxon>Bacillati</taxon>
        <taxon>Actinomycetota</taxon>
        <taxon>Actinomycetes</taxon>
        <taxon>Pseudonocardiales</taxon>
        <taxon>Pseudonocardiaceae</taxon>
        <taxon>Haloechinothrix</taxon>
    </lineage>
</organism>
<evidence type="ECO:0000256" key="1">
    <source>
        <dbReference type="SAM" id="MobiDB-lite"/>
    </source>
</evidence>
<comment type="caution">
    <text evidence="3">The sequence shown here is derived from an EMBL/GenBank/DDBJ whole genome shotgun (WGS) entry which is preliminary data.</text>
</comment>
<dbReference type="Pfam" id="PF24698">
    <property type="entry name" value="DUF7662"/>
    <property type="match status" value="1"/>
</dbReference>
<evidence type="ECO:0000259" key="2">
    <source>
        <dbReference type="Pfam" id="PF24698"/>
    </source>
</evidence>
<gene>
    <name evidence="3" type="ORF">ACFQGD_27985</name>
</gene>
<proteinExistence type="predicted"/>
<dbReference type="Proteomes" id="UP001596337">
    <property type="component" value="Unassembled WGS sequence"/>
</dbReference>
<name>A0ABW2C6L3_9PSEU</name>
<reference evidence="4" key="1">
    <citation type="journal article" date="2019" name="Int. J. Syst. Evol. Microbiol.">
        <title>The Global Catalogue of Microorganisms (GCM) 10K type strain sequencing project: providing services to taxonomists for standard genome sequencing and annotation.</title>
        <authorList>
            <consortium name="The Broad Institute Genomics Platform"/>
            <consortium name="The Broad Institute Genome Sequencing Center for Infectious Disease"/>
            <person name="Wu L."/>
            <person name="Ma J."/>
        </authorList>
    </citation>
    <scope>NUCLEOTIDE SEQUENCE [LARGE SCALE GENOMIC DNA]</scope>
    <source>
        <strain evidence="4">KCTC 32255</strain>
    </source>
</reference>